<feature type="domain" description="Metallo-beta-lactamase" evidence="1">
    <location>
        <begin position="72"/>
        <end position="203"/>
    </location>
</feature>
<name>A0A0J0XN47_9TREE</name>
<dbReference type="GO" id="GO:0016740">
    <property type="term" value="F:transferase activity"/>
    <property type="evidence" value="ECO:0007669"/>
    <property type="project" value="TreeGrafter"/>
</dbReference>
<protein>
    <recommendedName>
        <fullName evidence="1">Metallo-beta-lactamase domain-containing protein</fullName>
    </recommendedName>
</protein>
<dbReference type="InterPro" id="IPR001279">
    <property type="entry name" value="Metallo-B-lactamas"/>
</dbReference>
<dbReference type="PANTHER" id="PTHR13754">
    <property type="entry name" value="METALLO-BETA-LACTAMASE SUPERFAMILY PROTEIN"/>
    <property type="match status" value="1"/>
</dbReference>
<dbReference type="Proteomes" id="UP000053611">
    <property type="component" value="Unassembled WGS sequence"/>
</dbReference>
<dbReference type="AlphaFoldDB" id="A0A0J0XN47"/>
<sequence>MDALTRVDKLEYLVLVDNSIERLSKLPPGFSHELPAHLAHAHKDELTGLPITAFEDFCCGAHGLSILITTTVEGRTHQVLFDAGPEGLSIDRNVRSMRTDLTALDALVLSHWHRDHSGGILRALELRNEQAAAAGKALPPLSVDLHPDRPERRGLAPGPKYVPVTNWLPDPTFAEISERNGRADLHAEGHEIRASGPSGVFVSGEIPRVHPWEKGLKGAVTWMVDNDGTGGWCTDEKIADERYVAVDVKGKGLVIFSACSHAGICNVVTDATRRFERPVHQVVGGLHLIPVETQPVEETVEFLATKVHPRPEWIVPLHCTGFGPRAALAEAFGDRCVPSGVGIKVVVMGDDMADAKMDDEGMQGI</sequence>
<dbReference type="Pfam" id="PF00753">
    <property type="entry name" value="Lactamase_B"/>
    <property type="match status" value="1"/>
</dbReference>
<dbReference type="Gene3D" id="3.60.15.10">
    <property type="entry name" value="Ribonuclease Z/Hydroxyacylglutathione hydrolase-like"/>
    <property type="match status" value="1"/>
</dbReference>
<proteinExistence type="predicted"/>
<dbReference type="InterPro" id="IPR036866">
    <property type="entry name" value="RibonucZ/Hydroxyglut_hydro"/>
</dbReference>
<gene>
    <name evidence="2" type="ORF">CC85DRAFT_285451</name>
</gene>
<evidence type="ECO:0000313" key="3">
    <source>
        <dbReference type="Proteomes" id="UP000053611"/>
    </source>
</evidence>
<dbReference type="STRING" id="879819.A0A0J0XN47"/>
<keyword evidence="3" id="KW-1185">Reference proteome</keyword>
<dbReference type="InterPro" id="IPR041712">
    <property type="entry name" value="DHPS-like_MBL-fold"/>
</dbReference>
<organism evidence="2 3">
    <name type="scientific">Cutaneotrichosporon oleaginosum</name>
    <dbReference type="NCBI Taxonomy" id="879819"/>
    <lineage>
        <taxon>Eukaryota</taxon>
        <taxon>Fungi</taxon>
        <taxon>Dikarya</taxon>
        <taxon>Basidiomycota</taxon>
        <taxon>Agaricomycotina</taxon>
        <taxon>Tremellomycetes</taxon>
        <taxon>Trichosporonales</taxon>
        <taxon>Trichosporonaceae</taxon>
        <taxon>Cutaneotrichosporon</taxon>
    </lineage>
</organism>
<dbReference type="InterPro" id="IPR052926">
    <property type="entry name" value="Metallo-beta-lactamase_dom"/>
</dbReference>
<dbReference type="PANTHER" id="PTHR13754:SF13">
    <property type="entry name" value="METALLO-BETA-LACTAMASE SUPERFAMILY PROTEIN (AFU_ORTHOLOGUE AFUA_3G07630)"/>
    <property type="match status" value="1"/>
</dbReference>
<dbReference type="GeneID" id="28983724"/>
<evidence type="ECO:0000313" key="2">
    <source>
        <dbReference type="EMBL" id="KLT42540.1"/>
    </source>
</evidence>
<accession>A0A0J0XN47</accession>
<dbReference type="EMBL" id="KQ087204">
    <property type="protein sequence ID" value="KLT42540.1"/>
    <property type="molecule type" value="Genomic_DNA"/>
</dbReference>
<evidence type="ECO:0000259" key="1">
    <source>
        <dbReference type="Pfam" id="PF00753"/>
    </source>
</evidence>
<dbReference type="SUPFAM" id="SSF56281">
    <property type="entry name" value="Metallo-hydrolase/oxidoreductase"/>
    <property type="match status" value="1"/>
</dbReference>
<dbReference type="RefSeq" id="XP_018279031.1">
    <property type="nucleotide sequence ID" value="XM_018423121.1"/>
</dbReference>
<dbReference type="CDD" id="cd07713">
    <property type="entry name" value="DHPS-like_MBL-fold"/>
    <property type="match status" value="1"/>
</dbReference>
<reference evidence="2 3" key="1">
    <citation type="submission" date="2015-03" db="EMBL/GenBank/DDBJ databases">
        <title>Genomics and transcriptomics of the oil-accumulating basidiomycete yeast T. oleaginosus allow insights into substrate utilization and the diverse evolutionary trajectories of mating systems in fungi.</title>
        <authorList>
            <consortium name="DOE Joint Genome Institute"/>
            <person name="Kourist R."/>
            <person name="Kracht O."/>
            <person name="Bracharz F."/>
            <person name="Lipzen A."/>
            <person name="Nolan M."/>
            <person name="Ohm R."/>
            <person name="Grigoriev I."/>
            <person name="Sun S."/>
            <person name="Heitman J."/>
            <person name="Bruck T."/>
            <person name="Nowrousian M."/>
        </authorList>
    </citation>
    <scope>NUCLEOTIDE SEQUENCE [LARGE SCALE GENOMIC DNA]</scope>
    <source>
        <strain evidence="2 3">IBC0246</strain>
    </source>
</reference>
<dbReference type="OrthoDB" id="1470350at2759"/>